<dbReference type="Proteomes" id="UP001221142">
    <property type="component" value="Unassembled WGS sequence"/>
</dbReference>
<dbReference type="AlphaFoldDB" id="A0AAD7G0J2"/>
<organism evidence="2 3">
    <name type="scientific">Roridomyces roridus</name>
    <dbReference type="NCBI Taxonomy" id="1738132"/>
    <lineage>
        <taxon>Eukaryota</taxon>
        <taxon>Fungi</taxon>
        <taxon>Dikarya</taxon>
        <taxon>Basidiomycota</taxon>
        <taxon>Agaricomycotina</taxon>
        <taxon>Agaricomycetes</taxon>
        <taxon>Agaricomycetidae</taxon>
        <taxon>Agaricales</taxon>
        <taxon>Marasmiineae</taxon>
        <taxon>Mycenaceae</taxon>
        <taxon>Roridomyces</taxon>
    </lineage>
</organism>
<evidence type="ECO:0000313" key="3">
    <source>
        <dbReference type="Proteomes" id="UP001221142"/>
    </source>
</evidence>
<protein>
    <submittedName>
        <fullName evidence="2">Uncharacterized protein</fullName>
    </submittedName>
</protein>
<sequence>MSVSTHTGSPPPSYSSSPPSSRFAPLPPLASLVTEYEVYYRIYTPSGAIPVKGAASRPDPFVGRILARSVPPPHRAGMLKRRILAVEGLPDRTISVKESPKAQLVAPSNFLESLFPSITSLSSSTPASTSSGTRIYASIYDSQPMVDDAVVVLTGDGRHGATPDNPLAIVLLEELSIEARNARPQAQEYVNREIPLDKYVYYRLYNRDGEVHSFAAFDSAHTALGRIERAQIIPPATVDSLKSCIARRENWRRIWYYADLYDGTAPRDPLVHGTSIGRVMGGDVNRPLMLVQTERKSGLFNRPAMMLKSRRFLQNEKICDIPQGTMMWTDGVLLKDFWCACVLPGLAGRAMLKRKWFQLLDE</sequence>
<feature type="compositionally biased region" description="Low complexity" evidence="1">
    <location>
        <begin position="14"/>
        <end position="23"/>
    </location>
</feature>
<gene>
    <name evidence="2" type="ORF">FB45DRAFT_210041</name>
</gene>
<evidence type="ECO:0000256" key="1">
    <source>
        <dbReference type="SAM" id="MobiDB-lite"/>
    </source>
</evidence>
<reference evidence="2" key="1">
    <citation type="submission" date="2023-03" db="EMBL/GenBank/DDBJ databases">
        <title>Massive genome expansion in bonnet fungi (Mycena s.s.) driven by repeated elements and novel gene families across ecological guilds.</title>
        <authorList>
            <consortium name="Lawrence Berkeley National Laboratory"/>
            <person name="Harder C.B."/>
            <person name="Miyauchi S."/>
            <person name="Viragh M."/>
            <person name="Kuo A."/>
            <person name="Thoen E."/>
            <person name="Andreopoulos B."/>
            <person name="Lu D."/>
            <person name="Skrede I."/>
            <person name="Drula E."/>
            <person name="Henrissat B."/>
            <person name="Morin E."/>
            <person name="Kohler A."/>
            <person name="Barry K."/>
            <person name="LaButti K."/>
            <person name="Morin E."/>
            <person name="Salamov A."/>
            <person name="Lipzen A."/>
            <person name="Mereny Z."/>
            <person name="Hegedus B."/>
            <person name="Baldrian P."/>
            <person name="Stursova M."/>
            <person name="Weitz H."/>
            <person name="Taylor A."/>
            <person name="Grigoriev I.V."/>
            <person name="Nagy L.G."/>
            <person name="Martin F."/>
            <person name="Kauserud H."/>
        </authorList>
    </citation>
    <scope>NUCLEOTIDE SEQUENCE</scope>
    <source>
        <strain evidence="2">9284</strain>
    </source>
</reference>
<accession>A0AAD7G0J2</accession>
<name>A0AAD7G0J2_9AGAR</name>
<keyword evidence="3" id="KW-1185">Reference proteome</keyword>
<comment type="caution">
    <text evidence="2">The sequence shown here is derived from an EMBL/GenBank/DDBJ whole genome shotgun (WGS) entry which is preliminary data.</text>
</comment>
<dbReference type="EMBL" id="JARKIF010000002">
    <property type="protein sequence ID" value="KAJ7647853.1"/>
    <property type="molecule type" value="Genomic_DNA"/>
</dbReference>
<proteinExistence type="predicted"/>
<feature type="region of interest" description="Disordered" evidence="1">
    <location>
        <begin position="1"/>
        <end position="23"/>
    </location>
</feature>
<evidence type="ECO:0000313" key="2">
    <source>
        <dbReference type="EMBL" id="KAJ7647853.1"/>
    </source>
</evidence>